<name>A0ABZ2I996_9CAUL</name>
<dbReference type="InterPro" id="IPR010982">
    <property type="entry name" value="Lambda_DNA-bd_dom_sf"/>
</dbReference>
<evidence type="ECO:0000313" key="4">
    <source>
        <dbReference type="Proteomes" id="UP001363460"/>
    </source>
</evidence>
<evidence type="ECO:0000259" key="2">
    <source>
        <dbReference type="PROSITE" id="PS50994"/>
    </source>
</evidence>
<organism evidence="3 4">
    <name type="scientific">Brevundimonas olei</name>
    <dbReference type="NCBI Taxonomy" id="657642"/>
    <lineage>
        <taxon>Bacteria</taxon>
        <taxon>Pseudomonadati</taxon>
        <taxon>Pseudomonadota</taxon>
        <taxon>Alphaproteobacteria</taxon>
        <taxon>Caulobacterales</taxon>
        <taxon>Caulobacteraceae</taxon>
        <taxon>Brevundimonas</taxon>
    </lineage>
</organism>
<proteinExistence type="predicted"/>
<dbReference type="Proteomes" id="UP001363460">
    <property type="component" value="Chromosome"/>
</dbReference>
<dbReference type="PROSITE" id="PS50994">
    <property type="entry name" value="INTEGRASE"/>
    <property type="match status" value="1"/>
</dbReference>
<dbReference type="RefSeq" id="WP_338575751.1">
    <property type="nucleotide sequence ID" value="NZ_CP146369.1"/>
</dbReference>
<gene>
    <name evidence="3" type="ORF">V8J38_11260</name>
</gene>
<dbReference type="SUPFAM" id="SSF47413">
    <property type="entry name" value="lambda repressor-like DNA-binding domains"/>
    <property type="match status" value="1"/>
</dbReference>
<dbReference type="EMBL" id="CP146369">
    <property type="protein sequence ID" value="WWT53832.1"/>
    <property type="molecule type" value="Genomic_DNA"/>
</dbReference>
<sequence>MQNDEPQTRRPLQAYEITQPIIVHSRADIASLLRAHRIARKWTCEDLDAIAGFSDRYVTKLENGTGTTGGRRQGVHITPPSTNDADRGQDFSGVVKTSFSTELWLEALGLRLVLVPEHIAQAIGAVPAPQKVVAG</sequence>
<evidence type="ECO:0000256" key="1">
    <source>
        <dbReference type="SAM" id="MobiDB-lite"/>
    </source>
</evidence>
<evidence type="ECO:0000313" key="3">
    <source>
        <dbReference type="EMBL" id="WWT53832.1"/>
    </source>
</evidence>
<accession>A0ABZ2I996</accession>
<feature type="region of interest" description="Disordered" evidence="1">
    <location>
        <begin position="62"/>
        <end position="89"/>
    </location>
</feature>
<keyword evidence="4" id="KW-1185">Reference proteome</keyword>
<protein>
    <recommendedName>
        <fullName evidence="2">Integrase catalytic domain-containing protein</fullName>
    </recommendedName>
</protein>
<reference evidence="3 4" key="1">
    <citation type="submission" date="2024-02" db="EMBL/GenBank/DDBJ databases">
        <title>Distribution and functional of Brevundimonas-related endobacteria within Verticillium dahliae.</title>
        <authorList>
            <person name="Zeng H."/>
        </authorList>
    </citation>
    <scope>NUCLEOTIDE SEQUENCE [LARGE SCALE GENOMIC DNA]</scope>
    <source>
        <strain evidence="3 4">TRM 44200</strain>
    </source>
</reference>
<feature type="domain" description="Integrase catalytic" evidence="2">
    <location>
        <begin position="16"/>
        <end position="135"/>
    </location>
</feature>
<dbReference type="InterPro" id="IPR001584">
    <property type="entry name" value="Integrase_cat-core"/>
</dbReference>